<evidence type="ECO:0000313" key="3">
    <source>
        <dbReference type="Proteomes" id="UP000774283"/>
    </source>
</evidence>
<proteinExistence type="predicted"/>
<gene>
    <name evidence="2" type="ORF">HF995_09860</name>
</gene>
<sequence>MSRQLLLDGPDLESLMARVRREHGPTARIVKAERVRSGGIGGFFAREYFEVTVDVPDPNGVNARTTARAPEVPRPRVRGLADLLDAADAAEQGALERSTTAQAHAPVEGPALSTTGDTFASVLDSVRNLAVGTGVVNEPEGFVAARPRSVSRDDVVLGRLPDDQPVRAAGDGRDVRTDVRHEASRLDPSAPEVVPSAVVGTARASVVTRSSGSTVSELLDVGVPIELLRDVAGHVDAAPGLRLPLSEIFMHVPRAPRPLRAPGAVVVVAGAGQLAVDAARVIARRLGISDADVALAGDFTVESGAGRWVISAAAARKLATEAGRAGLPLVVALCVSSERYARAEAADFLEDLDADQLWAAVEADRSAKDTTRWLGAVGRDLDFDALAVSKVAESTAPAQVLSYGVPVGFLDGLPASAPVWAATLAEHLEDAVWD</sequence>
<dbReference type="EMBL" id="JAAXOW010000003">
    <property type="protein sequence ID" value="NKX93572.1"/>
    <property type="molecule type" value="Genomic_DNA"/>
</dbReference>
<accession>A0A9X5IPU9</accession>
<protein>
    <submittedName>
        <fullName evidence="2">Uncharacterized protein</fullName>
    </submittedName>
</protein>
<keyword evidence="3" id="KW-1185">Reference proteome</keyword>
<dbReference type="AlphaFoldDB" id="A0A9X5IPU9"/>
<evidence type="ECO:0000313" key="2">
    <source>
        <dbReference type="EMBL" id="NKX93572.1"/>
    </source>
</evidence>
<dbReference type="RefSeq" id="WP_168447652.1">
    <property type="nucleotide sequence ID" value="NZ_JAAXOW010000003.1"/>
</dbReference>
<organism evidence="2 3">
    <name type="scientific">Sanguibacter hominis ATCC BAA-789</name>
    <dbReference type="NCBI Taxonomy" id="1312740"/>
    <lineage>
        <taxon>Bacteria</taxon>
        <taxon>Bacillati</taxon>
        <taxon>Actinomycetota</taxon>
        <taxon>Actinomycetes</taxon>
        <taxon>Micrococcales</taxon>
        <taxon>Sanguibacteraceae</taxon>
        <taxon>Sanguibacter</taxon>
    </lineage>
</organism>
<evidence type="ECO:0000256" key="1">
    <source>
        <dbReference type="SAM" id="MobiDB-lite"/>
    </source>
</evidence>
<feature type="region of interest" description="Disordered" evidence="1">
    <location>
        <begin position="92"/>
        <end position="113"/>
    </location>
</feature>
<reference evidence="2 3" key="1">
    <citation type="submission" date="2020-04" db="EMBL/GenBank/DDBJ databases">
        <title>MicrobeNet Type strains.</title>
        <authorList>
            <person name="Nicholson A.C."/>
        </authorList>
    </citation>
    <scope>NUCLEOTIDE SEQUENCE [LARGE SCALE GENOMIC DNA]</scope>
    <source>
        <strain evidence="2 3">ATCC BAA-789</strain>
    </source>
</reference>
<comment type="caution">
    <text evidence="2">The sequence shown here is derived from an EMBL/GenBank/DDBJ whole genome shotgun (WGS) entry which is preliminary data.</text>
</comment>
<name>A0A9X5IPU9_9MICO</name>
<dbReference type="Proteomes" id="UP000774283">
    <property type="component" value="Unassembled WGS sequence"/>
</dbReference>